<dbReference type="Proteomes" id="UP000325902">
    <property type="component" value="Unassembled WGS sequence"/>
</dbReference>
<dbReference type="PANTHER" id="PTHR38790">
    <property type="entry name" value="2EXR DOMAIN-CONTAINING PROTEIN-RELATED"/>
    <property type="match status" value="1"/>
</dbReference>
<accession>A0A5N5CU11</accession>
<protein>
    <recommendedName>
        <fullName evidence="2">DUF7730 domain-containing protein</fullName>
    </recommendedName>
</protein>
<sequence>MPTNVSTRPPTPHLQPAAHSSPSYTEATPTLYTTNTFSFTCTWTLTDFLACTLPTAHSSRIRRLSLTWNLYPSYPPHLRPGVHDNPYNDASWRALWARVGADMQGLRRLRLELCDGIRGRCRFDPYFEEADVWR</sequence>
<feature type="domain" description="DUF7730" evidence="2">
    <location>
        <begin position="23"/>
        <end position="117"/>
    </location>
</feature>
<dbReference type="AlphaFoldDB" id="A0A5N5CU11"/>
<evidence type="ECO:0000313" key="3">
    <source>
        <dbReference type="EMBL" id="KAB2568834.1"/>
    </source>
</evidence>
<reference evidence="3 4" key="1">
    <citation type="journal article" date="2019" name="Sci. Rep.">
        <title>A multi-omics analysis of the grapevine pathogen Lasiodiplodia theobromae reveals that temperature affects the expression of virulence- and pathogenicity-related genes.</title>
        <authorList>
            <person name="Felix C."/>
            <person name="Meneses R."/>
            <person name="Goncalves M.F.M."/>
            <person name="Tilleman L."/>
            <person name="Duarte A.S."/>
            <person name="Jorrin-Novo J.V."/>
            <person name="Van de Peer Y."/>
            <person name="Deforce D."/>
            <person name="Van Nieuwerburgh F."/>
            <person name="Esteves A.C."/>
            <person name="Alves A."/>
        </authorList>
    </citation>
    <scope>NUCLEOTIDE SEQUENCE [LARGE SCALE GENOMIC DNA]</scope>
    <source>
        <strain evidence="3 4">LA-SOL3</strain>
    </source>
</reference>
<feature type="non-terminal residue" evidence="3">
    <location>
        <position position="134"/>
    </location>
</feature>
<organism evidence="3 4">
    <name type="scientific">Lasiodiplodia theobromae</name>
    <dbReference type="NCBI Taxonomy" id="45133"/>
    <lineage>
        <taxon>Eukaryota</taxon>
        <taxon>Fungi</taxon>
        <taxon>Dikarya</taxon>
        <taxon>Ascomycota</taxon>
        <taxon>Pezizomycotina</taxon>
        <taxon>Dothideomycetes</taxon>
        <taxon>Dothideomycetes incertae sedis</taxon>
        <taxon>Botryosphaeriales</taxon>
        <taxon>Botryosphaeriaceae</taxon>
        <taxon>Lasiodiplodia</taxon>
    </lineage>
</organism>
<dbReference type="OrthoDB" id="4757095at2759"/>
<evidence type="ECO:0000313" key="4">
    <source>
        <dbReference type="Proteomes" id="UP000325902"/>
    </source>
</evidence>
<keyword evidence="4" id="KW-1185">Reference proteome</keyword>
<proteinExistence type="predicted"/>
<feature type="region of interest" description="Disordered" evidence="1">
    <location>
        <begin position="1"/>
        <end position="25"/>
    </location>
</feature>
<evidence type="ECO:0000256" key="1">
    <source>
        <dbReference type="SAM" id="MobiDB-lite"/>
    </source>
</evidence>
<name>A0A5N5CU11_9PEZI</name>
<gene>
    <name evidence="3" type="ORF">DBV05_g12490</name>
</gene>
<dbReference type="EMBL" id="VCHE01000264">
    <property type="protein sequence ID" value="KAB2568834.1"/>
    <property type="molecule type" value="Genomic_DNA"/>
</dbReference>
<evidence type="ECO:0000259" key="2">
    <source>
        <dbReference type="Pfam" id="PF24864"/>
    </source>
</evidence>
<dbReference type="Pfam" id="PF24864">
    <property type="entry name" value="DUF7730"/>
    <property type="match status" value="1"/>
</dbReference>
<comment type="caution">
    <text evidence="3">The sequence shown here is derived from an EMBL/GenBank/DDBJ whole genome shotgun (WGS) entry which is preliminary data.</text>
</comment>
<dbReference type="InterPro" id="IPR056632">
    <property type="entry name" value="DUF7730"/>
</dbReference>